<name>A0AAV7S9L7_PLEWA</name>
<feature type="compositionally biased region" description="Low complexity" evidence="1">
    <location>
        <begin position="103"/>
        <end position="114"/>
    </location>
</feature>
<comment type="caution">
    <text evidence="2">The sequence shown here is derived from an EMBL/GenBank/DDBJ whole genome shotgun (WGS) entry which is preliminary data.</text>
</comment>
<dbReference type="Proteomes" id="UP001066276">
    <property type="component" value="Chromosome 4_2"/>
</dbReference>
<keyword evidence="3" id="KW-1185">Reference proteome</keyword>
<organism evidence="2 3">
    <name type="scientific">Pleurodeles waltl</name>
    <name type="common">Iberian ribbed newt</name>
    <dbReference type="NCBI Taxonomy" id="8319"/>
    <lineage>
        <taxon>Eukaryota</taxon>
        <taxon>Metazoa</taxon>
        <taxon>Chordata</taxon>
        <taxon>Craniata</taxon>
        <taxon>Vertebrata</taxon>
        <taxon>Euteleostomi</taxon>
        <taxon>Amphibia</taxon>
        <taxon>Batrachia</taxon>
        <taxon>Caudata</taxon>
        <taxon>Salamandroidea</taxon>
        <taxon>Salamandridae</taxon>
        <taxon>Pleurodelinae</taxon>
        <taxon>Pleurodeles</taxon>
    </lineage>
</organism>
<evidence type="ECO:0000313" key="2">
    <source>
        <dbReference type="EMBL" id="KAJ1159965.1"/>
    </source>
</evidence>
<feature type="region of interest" description="Disordered" evidence="1">
    <location>
        <begin position="91"/>
        <end position="192"/>
    </location>
</feature>
<evidence type="ECO:0000256" key="1">
    <source>
        <dbReference type="SAM" id="MobiDB-lite"/>
    </source>
</evidence>
<dbReference type="EMBL" id="JANPWB010000008">
    <property type="protein sequence ID" value="KAJ1159965.1"/>
    <property type="molecule type" value="Genomic_DNA"/>
</dbReference>
<feature type="compositionally biased region" description="Polar residues" evidence="1">
    <location>
        <begin position="181"/>
        <end position="192"/>
    </location>
</feature>
<proteinExistence type="predicted"/>
<evidence type="ECO:0000313" key="3">
    <source>
        <dbReference type="Proteomes" id="UP001066276"/>
    </source>
</evidence>
<protein>
    <submittedName>
        <fullName evidence="2">Uncharacterized protein</fullName>
    </submittedName>
</protein>
<sequence>MNCDKPKGFRCEQLEVCERGRTVLRHTPREAGSVCDHLPQVKGQWAAALACPGQAAGRTPEELVVDWSVRAKRVLPARPLIAPTVEATNLQVRRKRRGDAKESGSPGASALLGSQFKEGSAEVRGSHWSLHTPGLGTEGTDRLTPGADLTSLTAAAPRCHQTHRAERAGAEDEHSPGTGRGESNSDPQLLSC</sequence>
<gene>
    <name evidence="2" type="ORF">NDU88_000469</name>
</gene>
<feature type="compositionally biased region" description="Basic and acidic residues" evidence="1">
    <location>
        <begin position="163"/>
        <end position="175"/>
    </location>
</feature>
<reference evidence="2" key="1">
    <citation type="journal article" date="2022" name="bioRxiv">
        <title>Sequencing and chromosome-scale assembly of the giantPleurodeles waltlgenome.</title>
        <authorList>
            <person name="Brown T."/>
            <person name="Elewa A."/>
            <person name="Iarovenko S."/>
            <person name="Subramanian E."/>
            <person name="Araus A.J."/>
            <person name="Petzold A."/>
            <person name="Susuki M."/>
            <person name="Suzuki K.-i.T."/>
            <person name="Hayashi T."/>
            <person name="Toyoda A."/>
            <person name="Oliveira C."/>
            <person name="Osipova E."/>
            <person name="Leigh N.D."/>
            <person name="Simon A."/>
            <person name="Yun M.H."/>
        </authorList>
    </citation>
    <scope>NUCLEOTIDE SEQUENCE</scope>
    <source>
        <strain evidence="2">20211129_DDA</strain>
        <tissue evidence="2">Liver</tissue>
    </source>
</reference>
<accession>A0AAV7S9L7</accession>
<dbReference type="AlphaFoldDB" id="A0AAV7S9L7"/>